<evidence type="ECO:0000259" key="14">
    <source>
        <dbReference type="Pfam" id="PF07715"/>
    </source>
</evidence>
<evidence type="ECO:0000256" key="2">
    <source>
        <dbReference type="ARBA" id="ARBA00022448"/>
    </source>
</evidence>
<keyword evidence="8 11" id="KW-0798">TonB box</keyword>
<dbReference type="PANTHER" id="PTHR32552:SF81">
    <property type="entry name" value="TONB-DEPENDENT OUTER MEMBRANE RECEPTOR"/>
    <property type="match status" value="1"/>
</dbReference>
<keyword evidence="9 11" id="KW-0472">Membrane</keyword>
<feature type="domain" description="TonB-dependent receptor plug" evidence="14">
    <location>
        <begin position="81"/>
        <end position="185"/>
    </location>
</feature>
<evidence type="ECO:0000256" key="7">
    <source>
        <dbReference type="ARBA" id="ARBA00023065"/>
    </source>
</evidence>
<protein>
    <submittedName>
        <fullName evidence="15">TonB-dependent receptor</fullName>
    </submittedName>
</protein>
<keyword evidence="5" id="KW-0812">Transmembrane</keyword>
<name>B2IDN4_BEII9</name>
<dbReference type="Pfam" id="PF00593">
    <property type="entry name" value="TonB_dep_Rec_b-barrel"/>
    <property type="match status" value="1"/>
</dbReference>
<evidence type="ECO:0000313" key="16">
    <source>
        <dbReference type="Proteomes" id="UP000001695"/>
    </source>
</evidence>
<accession>B2IDN4</accession>
<evidence type="ECO:0000256" key="9">
    <source>
        <dbReference type="ARBA" id="ARBA00023136"/>
    </source>
</evidence>
<dbReference type="AlphaFoldDB" id="B2IDN4"/>
<evidence type="ECO:0000256" key="4">
    <source>
        <dbReference type="ARBA" id="ARBA00022496"/>
    </source>
</evidence>
<dbReference type="eggNOG" id="COG4771">
    <property type="taxonomic scope" value="Bacteria"/>
</dbReference>
<proteinExistence type="inferred from homology"/>
<organism evidence="15 16">
    <name type="scientific">Beijerinckia indica subsp. indica (strain ATCC 9039 / DSM 1715 / NCIMB 8712)</name>
    <dbReference type="NCBI Taxonomy" id="395963"/>
    <lineage>
        <taxon>Bacteria</taxon>
        <taxon>Pseudomonadati</taxon>
        <taxon>Pseudomonadota</taxon>
        <taxon>Alphaproteobacteria</taxon>
        <taxon>Hyphomicrobiales</taxon>
        <taxon>Beijerinckiaceae</taxon>
        <taxon>Beijerinckia</taxon>
    </lineage>
</organism>
<dbReference type="Proteomes" id="UP000001695">
    <property type="component" value="Chromosome"/>
</dbReference>
<dbReference type="KEGG" id="bid:Bind_1846"/>
<dbReference type="PANTHER" id="PTHR32552">
    <property type="entry name" value="FERRICHROME IRON RECEPTOR-RELATED"/>
    <property type="match status" value="1"/>
</dbReference>
<evidence type="ECO:0000256" key="8">
    <source>
        <dbReference type="ARBA" id="ARBA00023077"/>
    </source>
</evidence>
<comment type="similarity">
    <text evidence="11">Belongs to the TonB-dependent receptor family.</text>
</comment>
<dbReference type="STRING" id="395963.Bind_1846"/>
<evidence type="ECO:0000256" key="1">
    <source>
        <dbReference type="ARBA" id="ARBA00004571"/>
    </source>
</evidence>
<evidence type="ECO:0000256" key="6">
    <source>
        <dbReference type="ARBA" id="ARBA00023004"/>
    </source>
</evidence>
<dbReference type="SUPFAM" id="SSF56935">
    <property type="entry name" value="Porins"/>
    <property type="match status" value="1"/>
</dbReference>
<dbReference type="Pfam" id="PF07715">
    <property type="entry name" value="Plug"/>
    <property type="match status" value="1"/>
</dbReference>
<feature type="domain" description="TonB-dependent receptor-like beta-barrel" evidence="13">
    <location>
        <begin position="313"/>
        <end position="813"/>
    </location>
</feature>
<keyword evidence="7" id="KW-0406">Ion transport</keyword>
<keyword evidence="6" id="KW-0408">Iron</keyword>
<evidence type="ECO:0000256" key="3">
    <source>
        <dbReference type="ARBA" id="ARBA00022452"/>
    </source>
</evidence>
<dbReference type="InterPro" id="IPR012910">
    <property type="entry name" value="Plug_dom"/>
</dbReference>
<keyword evidence="10" id="KW-0998">Cell outer membrane</keyword>
<gene>
    <name evidence="15" type="ordered locus">Bind_1846</name>
</gene>
<dbReference type="eggNOG" id="COG1629">
    <property type="taxonomic scope" value="Bacteria"/>
</dbReference>
<dbReference type="Gene3D" id="2.40.170.20">
    <property type="entry name" value="TonB-dependent receptor, beta-barrel domain"/>
    <property type="match status" value="1"/>
</dbReference>
<keyword evidence="2" id="KW-0813">Transport</keyword>
<feature type="region of interest" description="Disordered" evidence="12">
    <location>
        <begin position="34"/>
        <end position="60"/>
    </location>
</feature>
<evidence type="ECO:0000256" key="11">
    <source>
        <dbReference type="RuleBase" id="RU003357"/>
    </source>
</evidence>
<dbReference type="HOGENOM" id="CLU_008287_15_0_5"/>
<reference evidence="15 16" key="2">
    <citation type="journal article" date="2010" name="J. Bacteriol.">
        <title>Complete genome sequence of Beijerinckia indica subsp. indica.</title>
        <authorList>
            <person name="Tamas I."/>
            <person name="Dedysh S.N."/>
            <person name="Liesack W."/>
            <person name="Stott M.B."/>
            <person name="Alam M."/>
            <person name="Murrell J.C."/>
            <person name="Dunfield P.F."/>
        </authorList>
    </citation>
    <scope>NUCLEOTIDE SEQUENCE [LARGE SCALE GENOMIC DNA]</scope>
    <source>
        <strain evidence="16">ATCC 9039 / DSM 1715 / NCIMB 8712</strain>
    </source>
</reference>
<evidence type="ECO:0000313" key="15">
    <source>
        <dbReference type="EMBL" id="ACB95470.1"/>
    </source>
</evidence>
<comment type="subcellular location">
    <subcellularLocation>
        <location evidence="1">Cell outer membrane</location>
        <topology evidence="1">Multi-pass membrane protein</topology>
    </subcellularLocation>
</comment>
<reference evidence="16" key="1">
    <citation type="submission" date="2008-03" db="EMBL/GenBank/DDBJ databases">
        <title>Complete sequence of chromosome of Beijerinckia indica subsp. indica ATCC 9039.</title>
        <authorList>
            <consortium name="US DOE Joint Genome Institute"/>
            <person name="Copeland A."/>
            <person name="Lucas S."/>
            <person name="Lapidus A."/>
            <person name="Glavina del Rio T."/>
            <person name="Dalin E."/>
            <person name="Tice H."/>
            <person name="Bruce D."/>
            <person name="Goodwin L."/>
            <person name="Pitluck S."/>
            <person name="LaButti K."/>
            <person name="Schmutz J."/>
            <person name="Larimer F."/>
            <person name="Land M."/>
            <person name="Hauser L."/>
            <person name="Kyrpides N."/>
            <person name="Mikhailova N."/>
            <person name="Dunfield P.F."/>
            <person name="Dedysh S.N."/>
            <person name="Liesack W."/>
            <person name="Saw J.H."/>
            <person name="Alam M."/>
            <person name="Chen Y."/>
            <person name="Murrell J.C."/>
            <person name="Richardson P."/>
        </authorList>
    </citation>
    <scope>NUCLEOTIDE SEQUENCE [LARGE SCALE GENOMIC DNA]</scope>
    <source>
        <strain evidence="16">ATCC 9039 / DSM 1715 / NCIMB 8712</strain>
    </source>
</reference>
<feature type="compositionally biased region" description="Polar residues" evidence="12">
    <location>
        <begin position="37"/>
        <end position="53"/>
    </location>
</feature>
<dbReference type="GO" id="GO:0009279">
    <property type="term" value="C:cell outer membrane"/>
    <property type="evidence" value="ECO:0007669"/>
    <property type="project" value="UniProtKB-SubCell"/>
</dbReference>
<dbReference type="InterPro" id="IPR000531">
    <property type="entry name" value="Beta-barrel_TonB"/>
</dbReference>
<sequence>MRRGLLSSASIAPFALGILYIPLAHPVEAAAGMHQHGASQAQNEGSPQDTAQGAAQDGTVQDVVVVGEEDRGEQKMEEVMMHTPRSGDVVTGKQAQEQQFTTLNDYAQKIPGFRPNITTPHFSRMAIRGLGSAMAGATSAGYQSETGFVVDNVPWIQPEYQAGDWTNIESFEISYGPSGTSGGKNTDVGTIYITTPLPSFARKTQLETSIGSYGHVIQKVDATGPVIDEALAYRVSGYYERARGWIRDAGNGQDYGDINRQGIRIQLLGVGENFTDRFIFSFNNIAEYTGYGQGAGGGSATAPIGDSFLVYANGTRPASTYFQTFANRLGKPIQTTNPYQPYLGHPGLDYARVGTISNELNYQLGQHTLTSITAFGYFNAPMYDCTDNQSAWIGAGTCNMDNYGMQVSQEVRLSSPKGEQFEWLAGLYTLYESNWARMHHTELGPYAAQWLNNPAAMQGLINWFNTGVRDTQVAGYASGTLHFTDKFSITAGVRNSYDMRYQTTTWVPQLVSGSPYSYAQQISALIAGGGGGNVTTGGHTNNHNGVTALLNPSLQVNDNILLYGLVGRGDKAPTANGTAGPVTPGNLANGFTPFFNKSTRSLDYEIGLKTNWFDDQFVSNVNFYWNDLWNFQTPQSLLYTTSAGILASTSYMGNAPHVRLRGVEFIERWAPNFIPGLQVHATGAYTEARYISYDQAPAPADYTYPGGPSTVSLSNTRMTGVPWWSFNVGVDYAHPVGQVFRELGEALHDTSAWTTTSYTAFGYGNVAWFNKSQLTNPRSVYQYWQPAYSLVNLGAGLRTDDRNYAVTFWVKNLFDARPFSAFTVGNATAPAAVSLTMQGPRYFGVTFSAAL</sequence>
<keyword evidence="16" id="KW-1185">Reference proteome</keyword>
<keyword evidence="15" id="KW-0675">Receptor</keyword>
<evidence type="ECO:0000259" key="13">
    <source>
        <dbReference type="Pfam" id="PF00593"/>
    </source>
</evidence>
<evidence type="ECO:0000256" key="10">
    <source>
        <dbReference type="ARBA" id="ARBA00023237"/>
    </source>
</evidence>
<dbReference type="EMBL" id="CP001016">
    <property type="protein sequence ID" value="ACB95470.1"/>
    <property type="molecule type" value="Genomic_DNA"/>
</dbReference>
<dbReference type="InterPro" id="IPR036942">
    <property type="entry name" value="Beta-barrel_TonB_sf"/>
</dbReference>
<keyword evidence="4" id="KW-0410">Iron transport</keyword>
<dbReference type="InterPro" id="IPR039426">
    <property type="entry name" value="TonB-dep_rcpt-like"/>
</dbReference>
<evidence type="ECO:0000256" key="12">
    <source>
        <dbReference type="SAM" id="MobiDB-lite"/>
    </source>
</evidence>
<dbReference type="GO" id="GO:0006826">
    <property type="term" value="P:iron ion transport"/>
    <property type="evidence" value="ECO:0007669"/>
    <property type="project" value="UniProtKB-KW"/>
</dbReference>
<keyword evidence="3" id="KW-1134">Transmembrane beta strand</keyword>
<evidence type="ECO:0000256" key="5">
    <source>
        <dbReference type="ARBA" id="ARBA00022692"/>
    </source>
</evidence>